<evidence type="ECO:0000256" key="13">
    <source>
        <dbReference type="PIRSR" id="PIRSR001529-1"/>
    </source>
</evidence>
<dbReference type="GO" id="GO:0005524">
    <property type="term" value="F:ATP binding"/>
    <property type="evidence" value="ECO:0007669"/>
    <property type="project" value="UniProtKB-UniRule"/>
</dbReference>
<dbReference type="Pfam" id="PF00587">
    <property type="entry name" value="tRNA-synt_2b"/>
    <property type="match status" value="1"/>
</dbReference>
<comment type="caution">
    <text evidence="16">The sequence shown here is derived from an EMBL/GenBank/DDBJ whole genome shotgun (WGS) entry which is preliminary data.</text>
</comment>
<evidence type="ECO:0000256" key="2">
    <source>
        <dbReference type="ARBA" id="ARBA00005045"/>
    </source>
</evidence>
<dbReference type="InterPro" id="IPR015866">
    <property type="entry name" value="Ser-tRNA-synth_1_N"/>
</dbReference>
<dbReference type="SUPFAM" id="SSF46589">
    <property type="entry name" value="tRNA-binding arm"/>
    <property type="match status" value="1"/>
</dbReference>
<evidence type="ECO:0000313" key="17">
    <source>
        <dbReference type="Proteomes" id="UP000317122"/>
    </source>
</evidence>
<evidence type="ECO:0000256" key="6">
    <source>
        <dbReference type="ARBA" id="ARBA00022741"/>
    </source>
</evidence>
<dbReference type="Pfam" id="PF02403">
    <property type="entry name" value="Seryl_tRNA_N"/>
    <property type="match status" value="1"/>
</dbReference>
<evidence type="ECO:0000256" key="5">
    <source>
        <dbReference type="ARBA" id="ARBA00022598"/>
    </source>
</evidence>
<dbReference type="Gene3D" id="1.10.287.40">
    <property type="entry name" value="Serine-tRNA synthetase, tRNA binding domain"/>
    <property type="match status" value="1"/>
</dbReference>
<keyword evidence="5 12" id="KW-0436">Ligase</keyword>
<comment type="catalytic activity">
    <reaction evidence="11 12">
        <text>tRNA(Ser) + L-serine + ATP = L-seryl-tRNA(Ser) + AMP + diphosphate + H(+)</text>
        <dbReference type="Rhea" id="RHEA:12292"/>
        <dbReference type="Rhea" id="RHEA-COMP:9669"/>
        <dbReference type="Rhea" id="RHEA-COMP:9703"/>
        <dbReference type="ChEBI" id="CHEBI:15378"/>
        <dbReference type="ChEBI" id="CHEBI:30616"/>
        <dbReference type="ChEBI" id="CHEBI:33019"/>
        <dbReference type="ChEBI" id="CHEBI:33384"/>
        <dbReference type="ChEBI" id="CHEBI:78442"/>
        <dbReference type="ChEBI" id="CHEBI:78533"/>
        <dbReference type="ChEBI" id="CHEBI:456215"/>
        <dbReference type="EC" id="6.1.1.11"/>
    </reaction>
</comment>
<keyword evidence="4 12" id="KW-0963">Cytoplasm</keyword>
<comment type="pathway">
    <text evidence="2 12">Aminoacyl-tRNA biosynthesis; selenocysteinyl-tRNA(Sec) biosynthesis; L-seryl-tRNA(Sec) from L-serine and tRNA(Sec): step 1/1.</text>
</comment>
<evidence type="ECO:0000256" key="7">
    <source>
        <dbReference type="ARBA" id="ARBA00022840"/>
    </source>
</evidence>
<name>A0A562NPA6_9HYPH</name>
<gene>
    <name evidence="12" type="primary">serS</name>
    <name evidence="16" type="ORF">IQ26_03780</name>
</gene>
<dbReference type="GO" id="GO:0004828">
    <property type="term" value="F:serine-tRNA ligase activity"/>
    <property type="evidence" value="ECO:0007669"/>
    <property type="project" value="UniProtKB-UniRule"/>
</dbReference>
<dbReference type="CDD" id="cd00770">
    <property type="entry name" value="SerRS_core"/>
    <property type="match status" value="1"/>
</dbReference>
<dbReference type="InterPro" id="IPR002317">
    <property type="entry name" value="Ser-tRNA-ligase_type_1"/>
</dbReference>
<feature type="binding site" evidence="13">
    <location>
        <position position="319"/>
    </location>
    <ligand>
        <name>L-serine</name>
        <dbReference type="ChEBI" id="CHEBI:33384"/>
    </ligand>
</feature>
<keyword evidence="6 12" id="KW-0547">Nucleotide-binding</keyword>
<dbReference type="RefSeq" id="WP_145719867.1">
    <property type="nucleotide sequence ID" value="NZ_BSPF01000002.1"/>
</dbReference>
<comment type="similarity">
    <text evidence="3 12">Belongs to the class-II aminoacyl-tRNA synthetase family. Type-1 seryl-tRNA synthetase subfamily.</text>
</comment>
<feature type="binding site" evidence="13">
    <location>
        <position position="471"/>
    </location>
    <ligand>
        <name>L-serine</name>
        <dbReference type="ChEBI" id="CHEBI:33384"/>
    </ligand>
</feature>
<keyword evidence="9 12" id="KW-0030">Aminoacyl-tRNA synthetase</keyword>
<feature type="binding site" evidence="13">
    <location>
        <position position="350"/>
    </location>
    <ligand>
        <name>L-serine</name>
        <dbReference type="ChEBI" id="CHEBI:33384"/>
    </ligand>
</feature>
<evidence type="ECO:0000256" key="11">
    <source>
        <dbReference type="ARBA" id="ARBA00048823"/>
    </source>
</evidence>
<dbReference type="GO" id="GO:0005737">
    <property type="term" value="C:cytoplasm"/>
    <property type="evidence" value="ECO:0007669"/>
    <property type="project" value="UniProtKB-SubCell"/>
</dbReference>
<reference evidence="16 17" key="1">
    <citation type="journal article" date="2015" name="Stand. Genomic Sci.">
        <title>Genomic Encyclopedia of Bacterial and Archaeal Type Strains, Phase III: the genomes of soil and plant-associated and newly described type strains.</title>
        <authorList>
            <person name="Whitman W.B."/>
            <person name="Woyke T."/>
            <person name="Klenk H.P."/>
            <person name="Zhou Y."/>
            <person name="Lilburn T.G."/>
            <person name="Beck B.J."/>
            <person name="De Vos P."/>
            <person name="Vandamme P."/>
            <person name="Eisen J.A."/>
            <person name="Garrity G."/>
            <person name="Hugenholtz P."/>
            <person name="Kyrpides N.C."/>
        </authorList>
    </citation>
    <scope>NUCLEOTIDE SEQUENCE [LARGE SCALE GENOMIC DNA]</scope>
    <source>
        <strain evidence="16 17">CGMCC 1.2546</strain>
    </source>
</reference>
<dbReference type="InterPro" id="IPR045864">
    <property type="entry name" value="aa-tRNA-synth_II/BPL/LPL"/>
</dbReference>
<evidence type="ECO:0000256" key="9">
    <source>
        <dbReference type="ARBA" id="ARBA00023146"/>
    </source>
</evidence>
<dbReference type="PROSITE" id="PS50862">
    <property type="entry name" value="AA_TRNA_LIGASE_II"/>
    <property type="match status" value="1"/>
</dbReference>
<sequence length="514" mass="57617">MLDIKWIRDNPKVLVEALKKRSWSGDDAQSTVDDLIARDEARREHLTELQTRQERRNAASKEIGNAMRSGDAALAERLKVEVGEIKAFIQNGEARERELDKALNDVLAVLPNVPLDDVPVGKDEHDNVVKRTVGKVPTRSNWVKEHFEIGEALGMMDFERAAKLSGSRFTVLKSGLARMERALGQFMLDLHTTEHGYEEIQPPLMVNSATMYGTGQLPKFALDLYRIHDESSHAHYGMEEHAAVIPGILNQIDLFPKLVKYLSTRRSDPESEALLQALANGFGDTTLESVEYFADFLNSVVDGSEDRNGLLSDRWLIPTAEVPLTNLVREEITAHEKLPLRYTALTPCFRSEAGSAGRDTRGMLRQHQFYKVELVSITDQESSLAEHERMTECAEAVLKRLELPFRTMTLCTGDMGFGARKTYDIEVWLPGQNAYREISSCSVCGDFQARRMDARYKDKDGKGNRFVHTLNGSGTAVGRALIAVIENYQNEDGSVTIPEALRPYMGGLETIESK</sequence>
<feature type="binding site" evidence="12">
    <location>
        <position position="473"/>
    </location>
    <ligand>
        <name>L-serine</name>
        <dbReference type="ChEBI" id="CHEBI:33384"/>
    </ligand>
</feature>
<dbReference type="Gene3D" id="3.30.930.10">
    <property type="entry name" value="Bira Bifunctional Protein, Domain 2"/>
    <property type="match status" value="1"/>
</dbReference>
<evidence type="ECO:0000256" key="14">
    <source>
        <dbReference type="PIRSR" id="PIRSR001529-2"/>
    </source>
</evidence>
<keyword evidence="7 12" id="KW-0067">ATP-binding</keyword>
<dbReference type="HAMAP" id="MF_00176">
    <property type="entry name" value="Ser_tRNA_synth_type1"/>
    <property type="match status" value="1"/>
</dbReference>
<dbReference type="UniPathway" id="UPA00906">
    <property type="reaction ID" value="UER00895"/>
</dbReference>
<dbReference type="PIRSF" id="PIRSF001529">
    <property type="entry name" value="Ser-tRNA-synth_IIa"/>
    <property type="match status" value="1"/>
</dbReference>
<dbReference type="GO" id="GO:0006434">
    <property type="term" value="P:seryl-tRNA aminoacylation"/>
    <property type="evidence" value="ECO:0007669"/>
    <property type="project" value="UniProtKB-UniRule"/>
</dbReference>
<accession>A0A562NPA6</accession>
<feature type="binding site" evidence="12 14">
    <location>
        <begin position="350"/>
        <end position="352"/>
    </location>
    <ligand>
        <name>ATP</name>
        <dbReference type="ChEBI" id="CHEBI:30616"/>
    </ligand>
</feature>
<dbReference type="AlphaFoldDB" id="A0A562NPA6"/>
<dbReference type="EMBL" id="VLKT01000023">
    <property type="protein sequence ID" value="TWI34024.1"/>
    <property type="molecule type" value="Genomic_DNA"/>
</dbReference>
<dbReference type="PANTHER" id="PTHR43697:SF1">
    <property type="entry name" value="SERINE--TRNA LIGASE"/>
    <property type="match status" value="1"/>
</dbReference>
<feature type="binding site" evidence="12 14">
    <location>
        <begin position="437"/>
        <end position="440"/>
    </location>
    <ligand>
        <name>ATP</name>
        <dbReference type="ChEBI" id="CHEBI:30616"/>
    </ligand>
</feature>
<comment type="caution">
    <text evidence="12">Lacks conserved residue(s) required for the propagation of feature annotation.</text>
</comment>
<comment type="subcellular location">
    <subcellularLocation>
        <location evidence="1 12">Cytoplasm</location>
    </subcellularLocation>
</comment>
<dbReference type="SUPFAM" id="SSF55681">
    <property type="entry name" value="Class II aaRS and biotin synthetases"/>
    <property type="match status" value="1"/>
</dbReference>
<dbReference type="PANTHER" id="PTHR43697">
    <property type="entry name" value="SERYL-TRNA SYNTHETASE"/>
    <property type="match status" value="1"/>
</dbReference>
<dbReference type="EC" id="6.1.1.11" evidence="12"/>
<evidence type="ECO:0000256" key="3">
    <source>
        <dbReference type="ARBA" id="ARBA00010728"/>
    </source>
</evidence>
<protein>
    <recommendedName>
        <fullName evidence="12">Serine--tRNA ligase</fullName>
        <ecNumber evidence="12">6.1.1.11</ecNumber>
    </recommendedName>
    <alternativeName>
        <fullName evidence="12">Seryl-tRNA synthetase</fullName>
        <shortName evidence="12">SerRS</shortName>
    </alternativeName>
    <alternativeName>
        <fullName evidence="12">Seryl-tRNA(Ser/Sec) synthetase</fullName>
    </alternativeName>
</protein>
<keyword evidence="17" id="KW-1185">Reference proteome</keyword>
<comment type="function">
    <text evidence="12">Catalyzes the attachment of serine to tRNA(Ser). Is also able to aminoacylate tRNA(Sec) with serine, to form the misacylated tRNA L-seryl-tRNA(Sec), which will be further converted into selenocysteinyl-tRNA(Sec).</text>
</comment>
<dbReference type="InterPro" id="IPR010978">
    <property type="entry name" value="tRNA-bd_arm"/>
</dbReference>
<feature type="binding site" evidence="12">
    <location>
        <begin position="319"/>
        <end position="321"/>
    </location>
    <ligand>
        <name>L-serine</name>
        <dbReference type="ChEBI" id="CHEBI:33384"/>
    </ligand>
</feature>
<evidence type="ECO:0000256" key="10">
    <source>
        <dbReference type="ARBA" id="ARBA00047929"/>
    </source>
</evidence>
<dbReference type="InterPro" id="IPR006195">
    <property type="entry name" value="aa-tRNA-synth_II"/>
</dbReference>
<keyword evidence="8 12" id="KW-0648">Protein biosynthesis</keyword>
<feature type="domain" description="Aminoacyl-transfer RNA synthetases class-II family profile" evidence="15">
    <location>
        <begin position="178"/>
        <end position="498"/>
    </location>
</feature>
<evidence type="ECO:0000256" key="12">
    <source>
        <dbReference type="HAMAP-Rule" id="MF_00176"/>
    </source>
</evidence>
<dbReference type="NCBIfam" id="TIGR00414">
    <property type="entry name" value="serS"/>
    <property type="match status" value="1"/>
</dbReference>
<comment type="catalytic activity">
    <reaction evidence="10 12">
        <text>tRNA(Sec) + L-serine + ATP = L-seryl-tRNA(Sec) + AMP + diphosphate + H(+)</text>
        <dbReference type="Rhea" id="RHEA:42580"/>
        <dbReference type="Rhea" id="RHEA-COMP:9742"/>
        <dbReference type="Rhea" id="RHEA-COMP:10128"/>
        <dbReference type="ChEBI" id="CHEBI:15378"/>
        <dbReference type="ChEBI" id="CHEBI:30616"/>
        <dbReference type="ChEBI" id="CHEBI:33019"/>
        <dbReference type="ChEBI" id="CHEBI:33384"/>
        <dbReference type="ChEBI" id="CHEBI:78442"/>
        <dbReference type="ChEBI" id="CHEBI:78533"/>
        <dbReference type="ChEBI" id="CHEBI:456215"/>
        <dbReference type="EC" id="6.1.1.11"/>
    </reaction>
</comment>
<evidence type="ECO:0000256" key="1">
    <source>
        <dbReference type="ARBA" id="ARBA00004496"/>
    </source>
</evidence>
<feature type="binding site" evidence="12 13">
    <location>
        <position position="373"/>
    </location>
    <ligand>
        <name>L-serine</name>
        <dbReference type="ChEBI" id="CHEBI:33384"/>
    </ligand>
</feature>
<dbReference type="OrthoDB" id="9804647at2"/>
<dbReference type="InterPro" id="IPR042103">
    <property type="entry name" value="SerRS_1_N_sf"/>
</dbReference>
<dbReference type="GO" id="GO:0016260">
    <property type="term" value="P:selenocysteine biosynthetic process"/>
    <property type="evidence" value="ECO:0007669"/>
    <property type="project" value="UniProtKB-UniRule"/>
</dbReference>
<evidence type="ECO:0000256" key="8">
    <source>
        <dbReference type="ARBA" id="ARBA00022917"/>
    </source>
</evidence>
<comment type="subunit">
    <text evidence="12">Homodimer. The tRNA molecule binds across the dimer.</text>
</comment>
<dbReference type="InterPro" id="IPR002314">
    <property type="entry name" value="aa-tRNA-synt_IIb"/>
</dbReference>
<proteinExistence type="inferred from homology"/>
<dbReference type="InterPro" id="IPR033729">
    <property type="entry name" value="SerRS_core"/>
</dbReference>
<dbReference type="Proteomes" id="UP000317122">
    <property type="component" value="Unassembled WGS sequence"/>
</dbReference>
<comment type="domain">
    <text evidence="12">Consists of two distinct domains, a catalytic core and a N-terminal extension that is involved in tRNA binding.</text>
</comment>
<evidence type="ECO:0000313" key="16">
    <source>
        <dbReference type="EMBL" id="TWI34024.1"/>
    </source>
</evidence>
<organism evidence="16 17">
    <name type="scientific">Mesorhizobium tianshanense</name>
    <dbReference type="NCBI Taxonomy" id="39844"/>
    <lineage>
        <taxon>Bacteria</taxon>
        <taxon>Pseudomonadati</taxon>
        <taxon>Pseudomonadota</taxon>
        <taxon>Alphaproteobacteria</taxon>
        <taxon>Hyphomicrobiales</taxon>
        <taxon>Phyllobacteriaceae</taxon>
        <taxon>Mesorhizobium</taxon>
    </lineage>
</organism>
<evidence type="ECO:0000256" key="4">
    <source>
        <dbReference type="ARBA" id="ARBA00022490"/>
    </source>
</evidence>
<evidence type="ECO:0000259" key="15">
    <source>
        <dbReference type="PROSITE" id="PS50862"/>
    </source>
</evidence>
<dbReference type="PRINTS" id="PR00981">
    <property type="entry name" value="TRNASYNTHSER"/>
</dbReference>